<feature type="domain" description="HNH nuclease" evidence="2">
    <location>
        <begin position="20"/>
        <end position="74"/>
    </location>
</feature>
<feature type="region of interest" description="Disordered" evidence="1">
    <location>
        <begin position="1"/>
        <end position="20"/>
    </location>
</feature>
<proteinExistence type="predicted"/>
<dbReference type="RefSeq" id="WP_271089680.1">
    <property type="nucleotide sequence ID" value="NZ_JAPJZH010000006.1"/>
</dbReference>
<comment type="caution">
    <text evidence="3">The sequence shown here is derived from an EMBL/GenBank/DDBJ whole genome shotgun (WGS) entry which is preliminary data.</text>
</comment>
<dbReference type="EMBL" id="JAPJZH010000006">
    <property type="protein sequence ID" value="MDA4845971.1"/>
    <property type="molecule type" value="Genomic_DNA"/>
</dbReference>
<evidence type="ECO:0000256" key="1">
    <source>
        <dbReference type="SAM" id="MobiDB-lite"/>
    </source>
</evidence>
<feature type="region of interest" description="Disordered" evidence="1">
    <location>
        <begin position="109"/>
        <end position="128"/>
    </location>
</feature>
<dbReference type="GO" id="GO:0004519">
    <property type="term" value="F:endonuclease activity"/>
    <property type="evidence" value="ECO:0007669"/>
    <property type="project" value="UniProtKB-KW"/>
</dbReference>
<organism evidence="3 4">
    <name type="scientific">Hoeflea poritis</name>
    <dbReference type="NCBI Taxonomy" id="2993659"/>
    <lineage>
        <taxon>Bacteria</taxon>
        <taxon>Pseudomonadati</taxon>
        <taxon>Pseudomonadota</taxon>
        <taxon>Alphaproteobacteria</taxon>
        <taxon>Hyphomicrobiales</taxon>
        <taxon>Rhizobiaceae</taxon>
        <taxon>Hoeflea</taxon>
    </lineage>
</organism>
<keyword evidence="3" id="KW-0378">Hydrolase</keyword>
<dbReference type="SMART" id="SM00507">
    <property type="entry name" value="HNHc"/>
    <property type="match status" value="1"/>
</dbReference>
<keyword evidence="4" id="KW-1185">Reference proteome</keyword>
<dbReference type="Gene3D" id="1.10.30.50">
    <property type="match status" value="1"/>
</dbReference>
<protein>
    <submittedName>
        <fullName evidence="3">HNH endonuclease signature motif containing protein</fullName>
    </submittedName>
</protein>
<evidence type="ECO:0000313" key="3">
    <source>
        <dbReference type="EMBL" id="MDA4845971.1"/>
    </source>
</evidence>
<dbReference type="Proteomes" id="UP001148313">
    <property type="component" value="Unassembled WGS sequence"/>
</dbReference>
<dbReference type="Pfam" id="PF01844">
    <property type="entry name" value="HNH"/>
    <property type="match status" value="1"/>
</dbReference>
<reference evidence="3" key="1">
    <citation type="submission" date="2022-11" db="EMBL/GenBank/DDBJ databases">
        <title>Hoeflea poritis sp. nov., isolated from scleractinian coral Porites lutea.</title>
        <authorList>
            <person name="Zhang G."/>
            <person name="Wei Q."/>
            <person name="Cai L."/>
        </authorList>
    </citation>
    <scope>NUCLEOTIDE SEQUENCE</scope>
    <source>
        <strain evidence="3">E7-10</strain>
    </source>
</reference>
<dbReference type="InterPro" id="IPR002711">
    <property type="entry name" value="HNH"/>
</dbReference>
<keyword evidence="3" id="KW-0540">Nuclease</keyword>
<dbReference type="CDD" id="cd00085">
    <property type="entry name" value="HNHc"/>
    <property type="match status" value="1"/>
</dbReference>
<evidence type="ECO:0000313" key="4">
    <source>
        <dbReference type="Proteomes" id="UP001148313"/>
    </source>
</evidence>
<accession>A0ABT4VMR3</accession>
<dbReference type="InterPro" id="IPR003615">
    <property type="entry name" value="HNH_nuc"/>
</dbReference>
<gene>
    <name evidence="3" type="ORF">OOZ53_11470</name>
</gene>
<sequence length="128" mass="14744">MARSVEEWTGETDDQRPPPRVRLRVLERHGYQCAGCTRPLTGTDHWTCDHKDALINGGENREGNLQPLCDWCEPPKTARDVAEKSDVYRKKIKNHCSLRYESANPIPGSKASGWYVPMRGRPQRRDKR</sequence>
<evidence type="ECO:0000259" key="2">
    <source>
        <dbReference type="SMART" id="SM00507"/>
    </source>
</evidence>
<name>A0ABT4VMR3_9HYPH</name>
<keyword evidence="3" id="KW-0255">Endonuclease</keyword>